<gene>
    <name evidence="1" type="ORF">H6A20_05615</name>
</gene>
<name>A0A938XCI6_9CLOT</name>
<dbReference type="Proteomes" id="UP000705508">
    <property type="component" value="Unassembled WGS sequence"/>
</dbReference>
<accession>A0A938XCI6</accession>
<evidence type="ECO:0000313" key="1">
    <source>
        <dbReference type="EMBL" id="MBM6948133.1"/>
    </source>
</evidence>
<protein>
    <submittedName>
        <fullName evidence="1">Uncharacterized protein</fullName>
    </submittedName>
</protein>
<evidence type="ECO:0000313" key="2">
    <source>
        <dbReference type="Proteomes" id="UP000705508"/>
    </source>
</evidence>
<reference evidence="1" key="2">
    <citation type="journal article" date="2021" name="Sci. Rep.">
        <title>The distribution of antibiotic resistance genes in chicken gut microbiota commensals.</title>
        <authorList>
            <person name="Juricova H."/>
            <person name="Matiasovicova J."/>
            <person name="Kubasova T."/>
            <person name="Cejkova D."/>
            <person name="Rychlik I."/>
        </authorList>
    </citation>
    <scope>NUCLEOTIDE SEQUENCE</scope>
    <source>
        <strain evidence="1">An582</strain>
    </source>
</reference>
<dbReference type="RefSeq" id="WP_204906168.1">
    <property type="nucleotide sequence ID" value="NZ_JACJKS010000006.1"/>
</dbReference>
<dbReference type="AlphaFoldDB" id="A0A938XCI6"/>
<organism evidence="1 2">
    <name type="scientific">Mordavella massiliensis</name>
    <dbReference type="NCBI Taxonomy" id="1871024"/>
    <lineage>
        <taxon>Bacteria</taxon>
        <taxon>Bacillati</taxon>
        <taxon>Bacillota</taxon>
        <taxon>Clostridia</taxon>
        <taxon>Eubacteriales</taxon>
        <taxon>Clostridiaceae</taxon>
        <taxon>Mordavella</taxon>
    </lineage>
</organism>
<reference evidence="1" key="1">
    <citation type="submission" date="2020-08" db="EMBL/GenBank/DDBJ databases">
        <authorList>
            <person name="Cejkova D."/>
            <person name="Kubasova T."/>
            <person name="Jahodarova E."/>
            <person name="Rychlik I."/>
        </authorList>
    </citation>
    <scope>NUCLEOTIDE SEQUENCE</scope>
    <source>
        <strain evidence="1">An582</strain>
    </source>
</reference>
<dbReference type="EMBL" id="JACJKS010000006">
    <property type="protein sequence ID" value="MBM6948133.1"/>
    <property type="molecule type" value="Genomic_DNA"/>
</dbReference>
<sequence>MATQTLVPVSGIVQRVTPLSSDCCSLQVSVVNENGVSVFIVSPSTYVIQEVRLRPGMAVTAFYDSNVAIPLVYPPEYQAVIIGRRSSNETIYAGWFDGDLLSEDQTLKLNLAPSTQILTSNGQPFGCSLGGHLLIVYYTAATMSIPPQTTPRRIIVVC</sequence>
<comment type="caution">
    <text evidence="1">The sequence shown here is derived from an EMBL/GenBank/DDBJ whole genome shotgun (WGS) entry which is preliminary data.</text>
</comment>
<proteinExistence type="predicted"/>